<dbReference type="PANTHER" id="PTHR43459:SF3">
    <property type="entry name" value="ENOYL-COA HYDRATASE ECHA15 (ENOYL HYDRASE) (UNSATURATED ACYL-COA HYDRATASE) (CROTONASE)-RELATED"/>
    <property type="match status" value="1"/>
</dbReference>
<dbReference type="KEGG" id="reu:Reut_A0110"/>
<proteinExistence type="inferred from homology"/>
<keyword evidence="3" id="KW-0413">Isomerase</keyword>
<dbReference type="InterPro" id="IPR001753">
    <property type="entry name" value="Enoyl-CoA_hydra/iso"/>
</dbReference>
<dbReference type="InterPro" id="IPR029045">
    <property type="entry name" value="ClpP/crotonase-like_dom_sf"/>
</dbReference>
<evidence type="ECO:0000256" key="1">
    <source>
        <dbReference type="ARBA" id="ARBA00005254"/>
    </source>
</evidence>
<dbReference type="Gene3D" id="3.90.226.10">
    <property type="entry name" value="2-enoyl-CoA Hydratase, Chain A, domain 1"/>
    <property type="match status" value="1"/>
</dbReference>
<dbReference type="Pfam" id="PF00378">
    <property type="entry name" value="ECH_1"/>
    <property type="match status" value="1"/>
</dbReference>
<dbReference type="PROSITE" id="PS00166">
    <property type="entry name" value="ENOYL_COA_HYDRATASE"/>
    <property type="match status" value="1"/>
</dbReference>
<comment type="similarity">
    <text evidence="1 2">Belongs to the enoyl-CoA hydratase/isomerase family.</text>
</comment>
<evidence type="ECO:0000313" key="3">
    <source>
        <dbReference type="EMBL" id="AAZ59492.1"/>
    </source>
</evidence>
<dbReference type="SUPFAM" id="SSF52096">
    <property type="entry name" value="ClpP/crotonase"/>
    <property type="match status" value="1"/>
</dbReference>
<name>Q477E1_CUPPJ</name>
<evidence type="ECO:0000256" key="2">
    <source>
        <dbReference type="RuleBase" id="RU003707"/>
    </source>
</evidence>
<dbReference type="Gene3D" id="1.10.12.10">
    <property type="entry name" value="Lyase 2-enoyl-coa Hydratase, Chain A, domain 2"/>
    <property type="match status" value="1"/>
</dbReference>
<dbReference type="STRING" id="264198.Reut_A0110"/>
<dbReference type="NCBIfam" id="NF005595">
    <property type="entry name" value="PRK07327.1"/>
    <property type="match status" value="1"/>
</dbReference>
<dbReference type="GO" id="GO:0016853">
    <property type="term" value="F:isomerase activity"/>
    <property type="evidence" value="ECO:0007669"/>
    <property type="project" value="UniProtKB-KW"/>
</dbReference>
<sequence>MTTPTPAPTPLSSRYERYRALTLRQHGPILEIVMGAAQSANQKLATADANMHRELAEIWRDVSADPDVRVALIRGEGKGFSAGGDLSLVEDMANDFETRTRVWHEARDLVYNVINCDKPVVSAMHGPAVGAGLVAGLLADISIAAKTARIVDGHTRLGVAAGDHAAIVWPLLCGMAKAKYYLMLCESVSGEEAERIGLVSLAVEEEELVGRAFEVANRLAAGSQTAIRWTKYALNNWLRMAGPAFDSSLALEFMGFAGPDVHEGMASLRQKRPPQFK</sequence>
<organism evidence="3">
    <name type="scientific">Cupriavidus pinatubonensis (strain JMP 134 / LMG 1197)</name>
    <name type="common">Cupriavidus necator (strain JMP 134)</name>
    <dbReference type="NCBI Taxonomy" id="264198"/>
    <lineage>
        <taxon>Bacteria</taxon>
        <taxon>Pseudomonadati</taxon>
        <taxon>Pseudomonadota</taxon>
        <taxon>Betaproteobacteria</taxon>
        <taxon>Burkholderiales</taxon>
        <taxon>Burkholderiaceae</taxon>
        <taxon>Cupriavidus</taxon>
    </lineage>
</organism>
<reference evidence="3" key="1">
    <citation type="submission" date="2005-08" db="EMBL/GenBank/DDBJ databases">
        <title>Complete sequence of Chromosome1 of Ralstonia eutropha JMP134.</title>
        <authorList>
            <person name="Copeland A."/>
            <person name="Lucas S."/>
            <person name="Lapidus A."/>
            <person name="Barry K."/>
            <person name="Detter J.C."/>
            <person name="Glavina T."/>
            <person name="Hammon N."/>
            <person name="Israni S."/>
            <person name="Pitluck S."/>
            <person name="Goltsman E."/>
            <person name="Martinez M."/>
            <person name="Schmutz J."/>
            <person name="Larimer F."/>
            <person name="Land M."/>
            <person name="Lykidis A."/>
            <person name="Richardson P."/>
        </authorList>
    </citation>
    <scope>NUCLEOTIDE SEQUENCE</scope>
    <source>
        <strain evidence="3">JMP134</strain>
    </source>
</reference>
<dbReference type="InterPro" id="IPR014748">
    <property type="entry name" value="Enoyl-CoA_hydra_C"/>
</dbReference>
<dbReference type="EMBL" id="CP000090">
    <property type="protein sequence ID" value="AAZ59492.1"/>
    <property type="molecule type" value="Genomic_DNA"/>
</dbReference>
<dbReference type="CDD" id="cd06558">
    <property type="entry name" value="crotonase-like"/>
    <property type="match status" value="1"/>
</dbReference>
<protein>
    <submittedName>
        <fullName evidence="3">Enoyl-CoA hydratase/isomerase</fullName>
    </submittedName>
</protein>
<dbReference type="OrthoDB" id="9777711at2"/>
<dbReference type="InterPro" id="IPR018376">
    <property type="entry name" value="Enoyl-CoA_hyd/isom_CS"/>
</dbReference>
<dbReference type="PANTHER" id="PTHR43459">
    <property type="entry name" value="ENOYL-COA HYDRATASE"/>
    <property type="match status" value="1"/>
</dbReference>
<accession>Q477E1</accession>
<dbReference type="AlphaFoldDB" id="Q477E1"/>
<dbReference type="HOGENOM" id="CLU_009834_7_2_4"/>
<dbReference type="eggNOG" id="COG1024">
    <property type="taxonomic scope" value="Bacteria"/>
</dbReference>
<gene>
    <name evidence="3" type="ordered locus">Reut_A0110</name>
</gene>